<dbReference type="InterPro" id="IPR056794">
    <property type="entry name" value="PATL1-6_C_GOLD"/>
</dbReference>
<keyword evidence="6" id="KW-0132">Cell division</keyword>
<dbReference type="InterPro" id="IPR001251">
    <property type="entry name" value="CRAL-TRIO_dom"/>
</dbReference>
<dbReference type="SUPFAM" id="SSF46938">
    <property type="entry name" value="CRAL/TRIO N-terminal domain"/>
    <property type="match status" value="1"/>
</dbReference>
<dbReference type="Pfam" id="PF00650">
    <property type="entry name" value="CRAL_TRIO"/>
    <property type="match status" value="1"/>
</dbReference>
<evidence type="ECO:0000256" key="6">
    <source>
        <dbReference type="ARBA" id="ARBA00022618"/>
    </source>
</evidence>
<dbReference type="PROSITE" id="PS50866">
    <property type="entry name" value="GOLD"/>
    <property type="match status" value="1"/>
</dbReference>
<evidence type="ECO:0000256" key="9">
    <source>
        <dbReference type="ARBA" id="ARBA00023306"/>
    </source>
</evidence>
<dbReference type="GO" id="GO:0008289">
    <property type="term" value="F:lipid binding"/>
    <property type="evidence" value="ECO:0007669"/>
    <property type="project" value="UniProtKB-KW"/>
</dbReference>
<evidence type="ECO:0000256" key="1">
    <source>
        <dbReference type="ARBA" id="ARBA00004370"/>
    </source>
</evidence>
<dbReference type="InterPro" id="IPR011074">
    <property type="entry name" value="CRAL/TRIO_N_dom"/>
</dbReference>
<dbReference type="GO" id="GO:0051301">
    <property type="term" value="P:cell division"/>
    <property type="evidence" value="ECO:0007669"/>
    <property type="project" value="UniProtKB-KW"/>
</dbReference>
<dbReference type="SUPFAM" id="SSF52087">
    <property type="entry name" value="CRAL/TRIO domain"/>
    <property type="match status" value="1"/>
</dbReference>
<dbReference type="GO" id="GO:0016020">
    <property type="term" value="C:membrane"/>
    <property type="evidence" value="ECO:0007669"/>
    <property type="project" value="UniProtKB-SubCell"/>
</dbReference>
<feature type="domain" description="GOLD" evidence="12">
    <location>
        <begin position="354"/>
        <end position="459"/>
    </location>
</feature>
<evidence type="ECO:0000313" key="13">
    <source>
        <dbReference type="EMBL" id="KAJ4798701.1"/>
    </source>
</evidence>
<keyword evidence="8" id="KW-0472">Membrane</keyword>
<evidence type="ECO:0000256" key="8">
    <source>
        <dbReference type="ARBA" id="ARBA00023136"/>
    </source>
</evidence>
<comment type="subcellular location">
    <subcellularLocation>
        <location evidence="2">Cytoplasm</location>
    </subcellularLocation>
    <subcellularLocation>
        <location evidence="1">Membrane</location>
    </subcellularLocation>
</comment>
<keyword evidence="9" id="KW-0131">Cell cycle</keyword>
<comment type="caution">
    <text evidence="13">The sequence shown here is derived from an EMBL/GenBank/DDBJ whole genome shotgun (WGS) entry which is preliminary data.</text>
</comment>
<evidence type="ECO:0000313" key="14">
    <source>
        <dbReference type="Proteomes" id="UP001140206"/>
    </source>
</evidence>
<dbReference type="PANTHER" id="PTHR45932">
    <property type="entry name" value="PATELLIN-1"/>
    <property type="match status" value="1"/>
</dbReference>
<dbReference type="PROSITE" id="PS50191">
    <property type="entry name" value="CRAL_TRIO"/>
    <property type="match status" value="1"/>
</dbReference>
<gene>
    <name evidence="13" type="ORF">LUZ62_049947</name>
</gene>
<accession>A0AAV8G609</accession>
<organism evidence="13 14">
    <name type="scientific">Rhynchospora pubera</name>
    <dbReference type="NCBI Taxonomy" id="906938"/>
    <lineage>
        <taxon>Eukaryota</taxon>
        <taxon>Viridiplantae</taxon>
        <taxon>Streptophyta</taxon>
        <taxon>Embryophyta</taxon>
        <taxon>Tracheophyta</taxon>
        <taxon>Spermatophyta</taxon>
        <taxon>Magnoliopsida</taxon>
        <taxon>Liliopsida</taxon>
        <taxon>Poales</taxon>
        <taxon>Cyperaceae</taxon>
        <taxon>Cyperoideae</taxon>
        <taxon>Rhynchosporeae</taxon>
        <taxon>Rhynchospora</taxon>
    </lineage>
</organism>
<dbReference type="Proteomes" id="UP001140206">
    <property type="component" value="Chromosome 2"/>
</dbReference>
<evidence type="ECO:0000259" key="12">
    <source>
        <dbReference type="PROSITE" id="PS50866"/>
    </source>
</evidence>
<keyword evidence="4" id="KW-0813">Transport</keyword>
<evidence type="ECO:0000256" key="3">
    <source>
        <dbReference type="ARBA" id="ARBA00007155"/>
    </source>
</evidence>
<name>A0AAV8G609_9POAL</name>
<dbReference type="InterPro" id="IPR044834">
    <property type="entry name" value="PATL"/>
</dbReference>
<feature type="region of interest" description="Disordered" evidence="10">
    <location>
        <begin position="1"/>
        <end position="37"/>
    </location>
</feature>
<dbReference type="Pfam" id="PF25099">
    <property type="entry name" value="GOLD_PATL1_C"/>
    <property type="match status" value="1"/>
</dbReference>
<dbReference type="GO" id="GO:0005737">
    <property type="term" value="C:cytoplasm"/>
    <property type="evidence" value="ECO:0007669"/>
    <property type="project" value="UniProtKB-SubCell"/>
</dbReference>
<dbReference type="SMART" id="SM01100">
    <property type="entry name" value="CRAL_TRIO_N"/>
    <property type="match status" value="1"/>
</dbReference>
<evidence type="ECO:0000256" key="5">
    <source>
        <dbReference type="ARBA" id="ARBA00022490"/>
    </source>
</evidence>
<dbReference type="PANTHER" id="PTHR45932:SF2">
    <property type="entry name" value="PATELLIN-4"/>
    <property type="match status" value="1"/>
</dbReference>
<comment type="similarity">
    <text evidence="3">Belongs to the patellin family.</text>
</comment>
<proteinExistence type="inferred from homology"/>
<dbReference type="Gene3D" id="1.10.8.20">
    <property type="entry name" value="N-terminal domain of phosphatidylinositol transfer protein sec14p"/>
    <property type="match status" value="1"/>
</dbReference>
<dbReference type="InterPro" id="IPR036865">
    <property type="entry name" value="CRAL-TRIO_dom_sf"/>
</dbReference>
<evidence type="ECO:0000256" key="7">
    <source>
        <dbReference type="ARBA" id="ARBA00023121"/>
    </source>
</evidence>
<dbReference type="AlphaFoldDB" id="A0AAV8G609"/>
<dbReference type="EMBL" id="JAMFTS010000002">
    <property type="protein sequence ID" value="KAJ4798701.1"/>
    <property type="molecule type" value="Genomic_DNA"/>
</dbReference>
<dbReference type="SMART" id="SM00516">
    <property type="entry name" value="SEC14"/>
    <property type="match status" value="1"/>
</dbReference>
<evidence type="ECO:0000256" key="2">
    <source>
        <dbReference type="ARBA" id="ARBA00004496"/>
    </source>
</evidence>
<feature type="domain" description="CRAL-TRIO" evidence="11">
    <location>
        <begin position="194"/>
        <end position="352"/>
    </location>
</feature>
<evidence type="ECO:0000259" key="11">
    <source>
        <dbReference type="PROSITE" id="PS50191"/>
    </source>
</evidence>
<keyword evidence="7" id="KW-0446">Lipid-binding</keyword>
<dbReference type="Gene3D" id="2.60.120.680">
    <property type="entry name" value="GOLD domain"/>
    <property type="match status" value="1"/>
</dbReference>
<dbReference type="InterPro" id="IPR036273">
    <property type="entry name" value="CRAL/TRIO_N_dom_sf"/>
</dbReference>
<dbReference type="PRINTS" id="PR00180">
    <property type="entry name" value="CRETINALDHBP"/>
</dbReference>
<evidence type="ECO:0000256" key="4">
    <source>
        <dbReference type="ARBA" id="ARBA00022448"/>
    </source>
</evidence>
<dbReference type="CDD" id="cd00170">
    <property type="entry name" value="SEC14"/>
    <property type="match status" value="1"/>
</dbReference>
<dbReference type="InterPro" id="IPR009038">
    <property type="entry name" value="GOLD_dom"/>
</dbReference>
<reference evidence="13" key="1">
    <citation type="submission" date="2022-08" db="EMBL/GenBank/DDBJ databases">
        <authorList>
            <person name="Marques A."/>
        </authorList>
    </citation>
    <scope>NUCLEOTIDE SEQUENCE</scope>
    <source>
        <strain evidence="13">RhyPub2mFocal</strain>
        <tissue evidence="13">Leaves</tissue>
    </source>
</reference>
<dbReference type="Gene3D" id="3.40.525.10">
    <property type="entry name" value="CRAL-TRIO lipid binding domain"/>
    <property type="match status" value="1"/>
</dbReference>
<evidence type="ECO:0000256" key="10">
    <source>
        <dbReference type="SAM" id="MobiDB-lite"/>
    </source>
</evidence>
<dbReference type="Pfam" id="PF03765">
    <property type="entry name" value="CRAL_TRIO_N"/>
    <property type="match status" value="1"/>
</dbReference>
<keyword evidence="5" id="KW-0963">Cytoplasm</keyword>
<protein>
    <submittedName>
        <fullName evidence="13">Sec14p-like phosphatidylinositol transfer family protein</fullName>
    </submittedName>
</protein>
<keyword evidence="14" id="KW-1185">Reference proteome</keyword>
<sequence>MAVEVVNTEESSIPQEEMVEKKIEAETEAETDAVPFQTEKKVEAEAVTVPVVEKAASFREESNFLSDLKESERKVLFDLRARVEEAISTKSLFVEKEKEKEKEEEEGEEVKCVDEGDKLEEEVFLWGVPLLPTKGTDATDVLLLKFLRAREFKPKEAFDMLRKTLIWRKSQNIDSILCDEKNNPNSDLDEACFIDGRDREGHPVCYNVLGGLSNTGLFETEEGRESLVRWRVRMMEKGIGMLEFEPGQVVSMTQVVDLKDAPRPGKKGVRAVLKRVVDVLQDNYPEMVARTIFINVPFWYYALSAIVAPFLTQRTKSKFILSRPATTNETLLKYISPEALPIAYGGLKREGATEFSLEDDVSEMFVKANSTETIEIPAPQVGSTLVWDLSVLGWEVNYKEEFIPSDEGSYAVIIRKGKKLNSQEGLVHNSFKNNEAGKVVLTIENNSQKKKKVLYRHKAKFLPAKGC</sequence>